<dbReference type="GO" id="GO:0005524">
    <property type="term" value="F:ATP binding"/>
    <property type="evidence" value="ECO:0007669"/>
    <property type="project" value="UniProtKB-KW"/>
</dbReference>
<evidence type="ECO:0000256" key="4">
    <source>
        <dbReference type="ARBA" id="ARBA00022692"/>
    </source>
</evidence>
<dbReference type="GO" id="GO:0016887">
    <property type="term" value="F:ATP hydrolysis activity"/>
    <property type="evidence" value="ECO:0007669"/>
    <property type="project" value="InterPro"/>
</dbReference>
<dbReference type="InterPro" id="IPR036640">
    <property type="entry name" value="ABC1_TM_sf"/>
</dbReference>
<keyword evidence="5" id="KW-0677">Repeat</keyword>
<evidence type="ECO:0000256" key="6">
    <source>
        <dbReference type="ARBA" id="ARBA00022741"/>
    </source>
</evidence>
<dbReference type="OMA" id="PYAWPSQ"/>
<evidence type="ECO:0000313" key="14">
    <source>
        <dbReference type="EMBL" id="CAE8614079.1"/>
    </source>
</evidence>
<comment type="subcellular location">
    <subcellularLocation>
        <location evidence="1">Vacuole membrane</location>
        <topology evidence="1">Multi-pass membrane protein</topology>
    </subcellularLocation>
</comment>
<feature type="transmembrane region" description="Helical" evidence="11">
    <location>
        <begin position="418"/>
        <end position="437"/>
    </location>
</feature>
<evidence type="ECO:0008006" key="16">
    <source>
        <dbReference type="Google" id="ProtNLM"/>
    </source>
</evidence>
<proteinExistence type="predicted"/>
<gene>
    <name evidence="14" type="ORF">PGLA1383_LOCUS31814</name>
</gene>
<reference evidence="14" key="1">
    <citation type="submission" date="2021-02" db="EMBL/GenBank/DDBJ databases">
        <authorList>
            <person name="Dougan E. K."/>
            <person name="Rhodes N."/>
            <person name="Thang M."/>
            <person name="Chan C."/>
        </authorList>
    </citation>
    <scope>NUCLEOTIDE SEQUENCE</scope>
</reference>
<dbReference type="Gene3D" id="3.40.50.300">
    <property type="entry name" value="P-loop containing nucleotide triphosphate hydrolases"/>
    <property type="match status" value="2"/>
</dbReference>
<evidence type="ECO:0000256" key="7">
    <source>
        <dbReference type="ARBA" id="ARBA00022840"/>
    </source>
</evidence>
<name>A0A813FHZ0_POLGL</name>
<evidence type="ECO:0000256" key="8">
    <source>
        <dbReference type="ARBA" id="ARBA00022989"/>
    </source>
</evidence>
<dbReference type="FunFam" id="3.40.50.300:FF:000565">
    <property type="entry name" value="ABC bile acid transporter"/>
    <property type="match status" value="1"/>
</dbReference>
<feature type="region of interest" description="Disordered" evidence="10">
    <location>
        <begin position="1"/>
        <end position="42"/>
    </location>
</feature>
<feature type="domain" description="ABC transporter" evidence="12">
    <location>
        <begin position="1112"/>
        <end position="1357"/>
    </location>
</feature>
<comment type="caution">
    <text evidence="14">The sequence shown here is derived from an EMBL/GenBank/DDBJ whole genome shotgun (WGS) entry which is preliminary data.</text>
</comment>
<keyword evidence="15" id="KW-1185">Reference proteome</keyword>
<feature type="region of interest" description="Disordered" evidence="10">
    <location>
        <begin position="238"/>
        <end position="265"/>
    </location>
</feature>
<dbReference type="InterPro" id="IPR011527">
    <property type="entry name" value="ABC1_TM_dom"/>
</dbReference>
<keyword evidence="7" id="KW-0067">ATP-binding</keyword>
<keyword evidence="4 11" id="KW-0812">Transmembrane</keyword>
<feature type="transmembrane region" description="Helical" evidence="11">
    <location>
        <begin position="915"/>
        <end position="944"/>
    </location>
</feature>
<dbReference type="PROSITE" id="PS00211">
    <property type="entry name" value="ABC_TRANSPORTER_1"/>
    <property type="match status" value="1"/>
</dbReference>
<feature type="transmembrane region" description="Helical" evidence="11">
    <location>
        <begin position="391"/>
        <end position="412"/>
    </location>
</feature>
<evidence type="ECO:0000256" key="9">
    <source>
        <dbReference type="ARBA" id="ARBA00023136"/>
    </source>
</evidence>
<dbReference type="InterPro" id="IPR003439">
    <property type="entry name" value="ABC_transporter-like_ATP-bd"/>
</dbReference>
<evidence type="ECO:0000256" key="5">
    <source>
        <dbReference type="ARBA" id="ARBA00022737"/>
    </source>
</evidence>
<dbReference type="SUPFAM" id="SSF52540">
    <property type="entry name" value="P-loop containing nucleoside triphosphate hydrolases"/>
    <property type="match status" value="2"/>
</dbReference>
<evidence type="ECO:0000256" key="10">
    <source>
        <dbReference type="SAM" id="MobiDB-lite"/>
    </source>
</evidence>
<feature type="transmembrane region" description="Helical" evidence="11">
    <location>
        <begin position="789"/>
        <end position="814"/>
    </location>
</feature>
<dbReference type="InterPro" id="IPR050173">
    <property type="entry name" value="ABC_transporter_C-like"/>
</dbReference>
<accession>A0A813FHZ0</accession>
<feature type="transmembrane region" description="Helical" evidence="11">
    <location>
        <begin position="834"/>
        <end position="859"/>
    </location>
</feature>
<dbReference type="EMBL" id="CAJNNV010025363">
    <property type="protein sequence ID" value="CAE8614079.1"/>
    <property type="molecule type" value="Genomic_DNA"/>
</dbReference>
<evidence type="ECO:0000256" key="11">
    <source>
        <dbReference type="SAM" id="Phobius"/>
    </source>
</evidence>
<evidence type="ECO:0000259" key="13">
    <source>
        <dbReference type="PROSITE" id="PS50929"/>
    </source>
</evidence>
<evidence type="ECO:0000256" key="3">
    <source>
        <dbReference type="ARBA" id="ARBA00022554"/>
    </source>
</evidence>
<feature type="domain" description="ABC transmembrane type-1" evidence="13">
    <location>
        <begin position="792"/>
        <end position="1074"/>
    </location>
</feature>
<dbReference type="FunFam" id="1.20.1560.10:FF:000006">
    <property type="entry name" value="ATP-binding cassette, sub-family C (CFTR/MRP), member 9"/>
    <property type="match status" value="1"/>
</dbReference>
<dbReference type="CDD" id="cd18579">
    <property type="entry name" value="ABC_6TM_ABCC_D1"/>
    <property type="match status" value="1"/>
</dbReference>
<dbReference type="SMART" id="SM00382">
    <property type="entry name" value="AAA"/>
    <property type="match status" value="2"/>
</dbReference>
<feature type="domain" description="ABC transmembrane type-1" evidence="13">
    <location>
        <begin position="143"/>
        <end position="453"/>
    </location>
</feature>
<feature type="region of interest" description="Disordered" evidence="10">
    <location>
        <begin position="469"/>
        <end position="488"/>
    </location>
</feature>
<evidence type="ECO:0000256" key="1">
    <source>
        <dbReference type="ARBA" id="ARBA00004128"/>
    </source>
</evidence>
<sequence length="1362" mass="148048">MSGARELGDRSGSGMNVPLVSNGEGAHADQEDASWPENSAGGGAALETTAGIWSRITFGWLSPLIAEGYRRELRRASPSEPLLGGDELPAALTEGDLCELRRDDLPQVLSATASRAWAEEVALPGQERSLRRALRKSFGGPFFAAAGFKFCYDTLQMVGPYILKEVLGYLGRCEEQQTSMVDKGDCNLGEGLFYVSLMSASALVQTALLHQYFQLCFRSGIRANAAAISLIYRKALRTSGPGKRSEGNGSSPASPANSPPASQHRSTGEIVNLMAVDSQRLQDTMTYLHTLWSGPYQIIITLIFLHYVVGWATAAGVVVMLLQIPFVTFVARRIKLAQRALMGIKDERIKLTHEVFGSIRLLKMYGWEDSFEKRLDDIRERELTQLRKYQILNIVSGAVWATAPIITGLATFAVYSALYGRLSPATAFTALSLLNVLRFPLTMFPNMVSSASEAQVALQRIQQFLEGPEVAGRLPPPGESGDSSLTTGPPRAKAVVLDQVQLEWPNGTPLLASTSFSVPAPLPGQKRAHLTVVMGTVGAGKSGLLQALIGDVSPVRGILSTSGRIAYSSQVAWTRNATVRDNIIFNSPFNEERYAEVLSACQLLPDLEAFPNGEFTEIGEKGVTLSGGQKQRVSLARAVYAGADLLLLDDPLSAVDAEVAKKLLKMLRSKLVCGSSIVLCTHHQGAVKHADQVILLQKPVVAEEGANGTVTQMAFCGPADEFVRRFPHLSAPDAGVGLTRQPSTDEVAPEASPKSAAEKGRLVQNEEEFVGSVTGDVYMAYVRAAGGPGLAVAVILGVFLAQALQTGADAWISVWSDHSKPDTDKLYVSSSEGLIVYTCLSFFAFAGVFCTSGLFRISALKAARSFQRMLLQHMLRLPMSFYDTTPLGRVLNRFSKDIYTIDEQLQSSLYSYLQVVIRVFATIIVIAVATPWFLAVIVPLLFVYKQTQSYYIPSSRQLKRIESNLRSPVFSHFSETLDGVSLIRAFGQQPQFLAESTDRVRRNMRAYYLNVSSNRWLAIRLETIGTLIVASAGTLAVLGRSTLSAGTAGLSISYALSVTQALNWVVRMAADRENNIVSVERVREYLRLPLEPPHRLPATDPPVASWPLEGRVELQEVQLRYRPELPLVLTGLSLTIEPREKLGICGRTGAGKSSVLNVLLRMVEPEAGRVLIDGVDIATLGLHCLRRSITIIPQDPVLFSGTLKFNLDPLAECADGDLWQALRRSHLAAHVATLAGSAPDGPASEAACLVAVVEEHGKNFSLGQRQQMCLARALLRSNRILLLDEATSAVDMQTDSLIQGTIRKEFSEHTVLCIAHRISTIMESDRVCVLEGGKLAEIGSPQELMRQEGSRFKTLAMLDASS</sequence>
<feature type="compositionally biased region" description="Low complexity" evidence="10">
    <location>
        <begin position="247"/>
        <end position="262"/>
    </location>
</feature>
<dbReference type="SUPFAM" id="SSF90123">
    <property type="entry name" value="ABC transporter transmembrane region"/>
    <property type="match status" value="2"/>
</dbReference>
<evidence type="ECO:0000259" key="12">
    <source>
        <dbReference type="PROSITE" id="PS50893"/>
    </source>
</evidence>
<keyword evidence="9 11" id="KW-0472">Membrane</keyword>
<dbReference type="PROSITE" id="PS50893">
    <property type="entry name" value="ABC_TRANSPORTER_2"/>
    <property type="match status" value="2"/>
</dbReference>
<organism evidence="14 15">
    <name type="scientific">Polarella glacialis</name>
    <name type="common">Dinoflagellate</name>
    <dbReference type="NCBI Taxonomy" id="89957"/>
    <lineage>
        <taxon>Eukaryota</taxon>
        <taxon>Sar</taxon>
        <taxon>Alveolata</taxon>
        <taxon>Dinophyceae</taxon>
        <taxon>Suessiales</taxon>
        <taxon>Suessiaceae</taxon>
        <taxon>Polarella</taxon>
    </lineage>
</organism>
<dbReference type="FunFam" id="1.20.1560.10:FF:000001">
    <property type="entry name" value="ATP-binding cassette subfamily C member 1"/>
    <property type="match status" value="1"/>
</dbReference>
<dbReference type="CDD" id="cd03244">
    <property type="entry name" value="ABCC_MRP_domain2"/>
    <property type="match status" value="1"/>
</dbReference>
<dbReference type="PANTHER" id="PTHR24223:SF443">
    <property type="entry name" value="MULTIDRUG-RESISTANCE LIKE PROTEIN 1, ISOFORM I"/>
    <property type="match status" value="1"/>
</dbReference>
<keyword evidence="8 11" id="KW-1133">Transmembrane helix</keyword>
<dbReference type="CDD" id="cd18603">
    <property type="entry name" value="ABC_6TM_MRP1_2_3_6_D2_like"/>
    <property type="match status" value="1"/>
</dbReference>
<dbReference type="InterPro" id="IPR017871">
    <property type="entry name" value="ABC_transporter-like_CS"/>
</dbReference>
<dbReference type="GO" id="GO:0140359">
    <property type="term" value="F:ABC-type transporter activity"/>
    <property type="evidence" value="ECO:0007669"/>
    <property type="project" value="InterPro"/>
</dbReference>
<dbReference type="InterPro" id="IPR027417">
    <property type="entry name" value="P-loop_NTPase"/>
</dbReference>
<evidence type="ECO:0000256" key="2">
    <source>
        <dbReference type="ARBA" id="ARBA00022448"/>
    </source>
</evidence>
<keyword evidence="6" id="KW-0547">Nucleotide-binding</keyword>
<dbReference type="InterPro" id="IPR003593">
    <property type="entry name" value="AAA+_ATPase"/>
</dbReference>
<dbReference type="OrthoDB" id="6500128at2759"/>
<dbReference type="Proteomes" id="UP000654075">
    <property type="component" value="Unassembled WGS sequence"/>
</dbReference>
<feature type="transmembrane region" description="Helical" evidence="11">
    <location>
        <begin position="311"/>
        <end position="331"/>
    </location>
</feature>
<dbReference type="Gene3D" id="1.20.1560.10">
    <property type="entry name" value="ABC transporter type 1, transmembrane domain"/>
    <property type="match status" value="2"/>
</dbReference>
<dbReference type="PANTHER" id="PTHR24223">
    <property type="entry name" value="ATP-BINDING CASSETTE SUB-FAMILY C"/>
    <property type="match status" value="1"/>
</dbReference>
<feature type="region of interest" description="Disordered" evidence="10">
    <location>
        <begin position="735"/>
        <end position="758"/>
    </location>
</feature>
<dbReference type="Pfam" id="PF00005">
    <property type="entry name" value="ABC_tran"/>
    <property type="match status" value="2"/>
</dbReference>
<keyword evidence="3" id="KW-0926">Vacuole</keyword>
<dbReference type="GO" id="GO:0005774">
    <property type="term" value="C:vacuolar membrane"/>
    <property type="evidence" value="ECO:0007669"/>
    <property type="project" value="UniProtKB-SubCell"/>
</dbReference>
<protein>
    <recommendedName>
        <fullName evidence="16">ATP-dependent transporter ycf16</fullName>
    </recommendedName>
</protein>
<feature type="domain" description="ABC transporter" evidence="12">
    <location>
        <begin position="502"/>
        <end position="723"/>
    </location>
</feature>
<dbReference type="Pfam" id="PF00664">
    <property type="entry name" value="ABC_membrane"/>
    <property type="match status" value="2"/>
</dbReference>
<dbReference type="InterPro" id="IPR044746">
    <property type="entry name" value="ABCC_6TM_D1"/>
</dbReference>
<evidence type="ECO:0000313" key="15">
    <source>
        <dbReference type="Proteomes" id="UP000654075"/>
    </source>
</evidence>
<keyword evidence="2" id="KW-0813">Transport</keyword>
<dbReference type="PROSITE" id="PS50929">
    <property type="entry name" value="ABC_TM1F"/>
    <property type="match status" value="2"/>
</dbReference>